<evidence type="ECO:0000256" key="1">
    <source>
        <dbReference type="ARBA" id="ARBA00004604"/>
    </source>
</evidence>
<dbReference type="GO" id="GO:0034456">
    <property type="term" value="C:UTP-C complex"/>
    <property type="evidence" value="ECO:0007669"/>
    <property type="project" value="TreeGrafter"/>
</dbReference>
<dbReference type="InterPro" id="IPR035368">
    <property type="entry name" value="Nrap_D3"/>
</dbReference>
<evidence type="ECO:0000256" key="4">
    <source>
        <dbReference type="ARBA" id="ARBA00023242"/>
    </source>
</evidence>
<comment type="similarity">
    <text evidence="2">Belongs to the NRAP family.</text>
</comment>
<dbReference type="GO" id="GO:0032545">
    <property type="term" value="C:CURI complex"/>
    <property type="evidence" value="ECO:0007669"/>
    <property type="project" value="TreeGrafter"/>
</dbReference>
<dbReference type="Proteomes" id="UP000232323">
    <property type="component" value="Unassembled WGS sequence"/>
</dbReference>
<feature type="compositionally biased region" description="Basic residues" evidence="5">
    <location>
        <begin position="249"/>
        <end position="259"/>
    </location>
</feature>
<dbReference type="Pfam" id="PF17407">
    <property type="entry name" value="Nrap_D6"/>
    <property type="match status" value="1"/>
</dbReference>
<gene>
    <name evidence="12" type="ORF">CEUSTIGMA_g5816.t1</name>
</gene>
<dbReference type="InterPro" id="IPR035370">
    <property type="entry name" value="Nrap_D5"/>
</dbReference>
<feature type="compositionally biased region" description="Acidic residues" evidence="5">
    <location>
        <begin position="1"/>
        <end position="14"/>
    </location>
</feature>
<dbReference type="Pfam" id="PF17405">
    <property type="entry name" value="Nrap_D4"/>
    <property type="match status" value="1"/>
</dbReference>
<evidence type="ECO:0000259" key="9">
    <source>
        <dbReference type="Pfam" id="PF17405"/>
    </source>
</evidence>
<feature type="compositionally biased region" description="Basic and acidic residues" evidence="5">
    <location>
        <begin position="260"/>
        <end position="274"/>
    </location>
</feature>
<name>A0A250X5K4_9CHLO</name>
<dbReference type="InterPro" id="IPR035369">
    <property type="entry name" value="Nrap_D4"/>
</dbReference>
<proteinExistence type="inferred from homology"/>
<dbReference type="OrthoDB" id="10251401at2759"/>
<evidence type="ECO:0000259" key="8">
    <source>
        <dbReference type="Pfam" id="PF17404"/>
    </source>
</evidence>
<dbReference type="InterPro" id="IPR035371">
    <property type="entry name" value="Nrap_D6"/>
</dbReference>
<accession>A0A250X5K4</accession>
<sequence length="1330" mass="144554">MPTEFDDDDVESEEETRISDEEAIPDGSVGTNTFLPKPSVSSVQDFLRSSDTSESSVLQMEVREVLRETRVEYGNEPGVDRFISKLTKDIQGMPEQQVHGKDAAGFISALGQDPEEVSLKFKPPSKVTVIGSYALHTVARPEVVVDVAVEIPEDCLFKKAHLNYRYHSRRALYLSTIAKHLGSLSPLYSSCQITSMQDDPTRPTLTIHLPSMSEKSSNIDIANEVPSTSNEVPSTSGRNTSDSLPSTLGHKKRLKGVNNRKKDVETKVEPKPYKPSDYLSPSGFTVKVIPVISPSTFVVSKLSPEHNSVRWVTQLSSSLGSSKQKPKKNGPTVGVEEEKEESNVLPTPQYNTKVLQDMLYLPHAAYLSSALSSFPNLSDGILLLKTWARQRALLGKVDAFDGHTLTMLMVHLAKQGKMSPVMSPLQMLRVALHALSDTVSGLPKGLGMARDEHNSSAISAACSAHPPSVSVFRHHFDVVFVDFTGWLNLTAGMTKSALAQVVSAAKQTLQILQSSVDVEAAFAASLLFRSSPATMFDYHWRIRVPVADLEPGEHSSPKCGNRPYLRDVESKVEDLVKRALSDRATLVRVMAAKLLSGQGRSCLEAGLPVLEGEEGGNLHGSSSVHTLTVTVMANVDATLALRLADVGPAADDTKASAAFRAFWGAKSELRRFQDGKISEAVVWDCAPVDRHKIPDRIVQYAAGAHLPPGSSVACCSGHLDRVLTQRPPGSGSYGSEPCLDPNTGISAFRMMEAAVDKLGKQLRSVEGAALKVLGVQPISTAARQTCPYFPLPHPLAGGAAAAGALSGRLPRCLEPVEVLVQLEASGRWPDDPQAFSKTKAALGLQLAGLIETGFGYKTVASEDSVDVLMDGFAFRLLLYSTRDEAMLVKEQALMASSITRNVWEAPSLHPIPSMQLSNNPLVRSWHHGLVSSATGVNPSLAPAIRVAKRWVGTQMLSNHIAEEAVELLVVAAAASLSTSLPPPGSMLTGFMRFLELLSHHPWSTRPMVVDPEHQLSPQERRQISKTFDALRVDKHQKMPALFLCTSKDLESKHWTATNPTPDALQQLQARAFRTLRLLRPLIETGPHHSAAPHTTIAQQKRVREEDDEEERSLWMSAFCLPSDSGAMDVILHLRVDSLPQACRALPVARVGSLTSDQMGGAFIRLNDGKPGFNAPKSMKRSRLESAYQPVDLLTDIDRSPNPPPDKRARVFLRAFPEKLAEGRGPNQLVPELLVGFDPVPMLVEALKERFDHLAAFCADYHGGTHVGIKWKPAAFLPSFVQATTAHTALPCTLSLSAESKKISCVPNLVQVLSDMLEIGEGIIIDITCVA</sequence>
<feature type="domain" description="Nrap protein" evidence="9">
    <location>
        <begin position="743"/>
        <end position="890"/>
    </location>
</feature>
<dbReference type="Pfam" id="PF17403">
    <property type="entry name" value="Nrap_D2"/>
    <property type="match status" value="1"/>
</dbReference>
<feature type="domain" description="Nrap protein" evidence="10">
    <location>
        <begin position="938"/>
        <end position="1081"/>
    </location>
</feature>
<organism evidence="12 13">
    <name type="scientific">Chlamydomonas eustigma</name>
    <dbReference type="NCBI Taxonomy" id="1157962"/>
    <lineage>
        <taxon>Eukaryota</taxon>
        <taxon>Viridiplantae</taxon>
        <taxon>Chlorophyta</taxon>
        <taxon>core chlorophytes</taxon>
        <taxon>Chlorophyceae</taxon>
        <taxon>CS clade</taxon>
        <taxon>Chlamydomonadales</taxon>
        <taxon>Chlamydomonadaceae</taxon>
        <taxon>Chlamydomonas</taxon>
    </lineage>
</organism>
<dbReference type="Pfam" id="PF17404">
    <property type="entry name" value="Nrap_D3"/>
    <property type="match status" value="1"/>
</dbReference>
<evidence type="ECO:0000259" key="10">
    <source>
        <dbReference type="Pfam" id="PF17406"/>
    </source>
</evidence>
<feature type="domain" description="Nrap protein" evidence="7">
    <location>
        <begin position="377"/>
        <end position="516"/>
    </location>
</feature>
<feature type="region of interest" description="Disordered" evidence="5">
    <location>
        <begin position="1"/>
        <end position="36"/>
    </location>
</feature>
<reference evidence="12 13" key="1">
    <citation type="submission" date="2017-08" db="EMBL/GenBank/DDBJ databases">
        <title>Acidophilic green algal genome provides insights into adaptation to an acidic environment.</title>
        <authorList>
            <person name="Hirooka S."/>
            <person name="Hirose Y."/>
            <person name="Kanesaki Y."/>
            <person name="Higuchi S."/>
            <person name="Fujiwara T."/>
            <person name="Onuma R."/>
            <person name="Era A."/>
            <person name="Ohbayashi R."/>
            <person name="Uzuka A."/>
            <person name="Nozaki H."/>
            <person name="Yoshikawa H."/>
            <person name="Miyagishima S.Y."/>
        </authorList>
    </citation>
    <scope>NUCLEOTIDE SEQUENCE [LARGE SCALE GENOMIC DNA]</scope>
    <source>
        <strain evidence="12 13">NIES-2499</strain>
    </source>
</reference>
<dbReference type="InterPro" id="IPR035367">
    <property type="entry name" value="Nrap_D2"/>
</dbReference>
<feature type="domain" description="Nrap protein" evidence="6">
    <location>
        <begin position="268"/>
        <end position="372"/>
    </location>
</feature>
<keyword evidence="4" id="KW-0539">Nucleus</keyword>
<evidence type="ECO:0000259" key="6">
    <source>
        <dbReference type="Pfam" id="PF03813"/>
    </source>
</evidence>
<evidence type="ECO:0000256" key="5">
    <source>
        <dbReference type="SAM" id="MobiDB-lite"/>
    </source>
</evidence>
<comment type="caution">
    <text evidence="12">The sequence shown here is derived from an EMBL/GenBank/DDBJ whole genome shotgun (WGS) entry which is preliminary data.</text>
</comment>
<keyword evidence="13" id="KW-1185">Reference proteome</keyword>
<dbReference type="GO" id="GO:0006409">
    <property type="term" value="P:tRNA export from nucleus"/>
    <property type="evidence" value="ECO:0007669"/>
    <property type="project" value="TreeGrafter"/>
</dbReference>
<evidence type="ECO:0000259" key="11">
    <source>
        <dbReference type="Pfam" id="PF17407"/>
    </source>
</evidence>
<keyword evidence="3" id="KW-0694">RNA-binding</keyword>
<evidence type="ECO:0008006" key="14">
    <source>
        <dbReference type="Google" id="ProtNLM"/>
    </source>
</evidence>
<dbReference type="InterPro" id="IPR035082">
    <property type="entry name" value="Nrap_D1"/>
</dbReference>
<evidence type="ECO:0000259" key="7">
    <source>
        <dbReference type="Pfam" id="PF17403"/>
    </source>
</evidence>
<evidence type="ECO:0000256" key="2">
    <source>
        <dbReference type="ARBA" id="ARBA00006674"/>
    </source>
</evidence>
<feature type="region of interest" description="Disordered" evidence="5">
    <location>
        <begin position="1085"/>
        <end position="1107"/>
    </location>
</feature>
<comment type="subcellular location">
    <subcellularLocation>
        <location evidence="1">Nucleus</location>
        <location evidence="1">Nucleolus</location>
    </subcellularLocation>
</comment>
<feature type="domain" description="Nrap protein" evidence="8">
    <location>
        <begin position="533"/>
        <end position="706"/>
    </location>
</feature>
<dbReference type="GO" id="GO:0032040">
    <property type="term" value="C:small-subunit processome"/>
    <property type="evidence" value="ECO:0007669"/>
    <property type="project" value="TreeGrafter"/>
</dbReference>
<feature type="domain" description="Nrap protein" evidence="6">
    <location>
        <begin position="145"/>
        <end position="221"/>
    </location>
</feature>
<feature type="region of interest" description="Disordered" evidence="5">
    <location>
        <begin position="224"/>
        <end position="276"/>
    </location>
</feature>
<evidence type="ECO:0000256" key="3">
    <source>
        <dbReference type="ARBA" id="ARBA00022884"/>
    </source>
</evidence>
<dbReference type="Pfam" id="PF03813">
    <property type="entry name" value="Nrap"/>
    <property type="match status" value="2"/>
</dbReference>
<feature type="region of interest" description="Disordered" evidence="5">
    <location>
        <begin position="316"/>
        <end position="345"/>
    </location>
</feature>
<feature type="compositionally biased region" description="Polar residues" evidence="5">
    <location>
        <begin position="224"/>
        <end position="246"/>
    </location>
</feature>
<dbReference type="Pfam" id="PF17406">
    <property type="entry name" value="Nrap_D5"/>
    <property type="match status" value="1"/>
</dbReference>
<protein>
    <recommendedName>
        <fullName evidence="14">Nucleolar protein 6</fullName>
    </recommendedName>
</protein>
<dbReference type="PANTHER" id="PTHR17972">
    <property type="entry name" value="NUCLEOLAR RNA-ASSOCIATED PROTEIN"/>
    <property type="match status" value="1"/>
</dbReference>
<feature type="domain" description="Nrap protein" evidence="11">
    <location>
        <begin position="1230"/>
        <end position="1325"/>
    </location>
</feature>
<dbReference type="PANTHER" id="PTHR17972:SF0">
    <property type="entry name" value="NUCLEOLAR PROTEIN 6"/>
    <property type="match status" value="1"/>
</dbReference>
<dbReference type="InterPro" id="IPR005554">
    <property type="entry name" value="NOL6/Upt22"/>
</dbReference>
<dbReference type="EMBL" id="BEGY01000032">
    <property type="protein sequence ID" value="GAX78374.1"/>
    <property type="molecule type" value="Genomic_DNA"/>
</dbReference>
<evidence type="ECO:0000313" key="12">
    <source>
        <dbReference type="EMBL" id="GAX78374.1"/>
    </source>
</evidence>
<evidence type="ECO:0000313" key="13">
    <source>
        <dbReference type="Proteomes" id="UP000232323"/>
    </source>
</evidence>
<dbReference type="GO" id="GO:0006364">
    <property type="term" value="P:rRNA processing"/>
    <property type="evidence" value="ECO:0007669"/>
    <property type="project" value="TreeGrafter"/>
</dbReference>
<dbReference type="Gene3D" id="1.10.1410.10">
    <property type="match status" value="1"/>
</dbReference>
<dbReference type="GO" id="GO:0003723">
    <property type="term" value="F:RNA binding"/>
    <property type="evidence" value="ECO:0007669"/>
    <property type="project" value="UniProtKB-KW"/>
</dbReference>
<dbReference type="STRING" id="1157962.A0A250X5K4"/>